<evidence type="ECO:0000313" key="8">
    <source>
        <dbReference type="Proteomes" id="UP000671913"/>
    </source>
</evidence>
<dbReference type="NCBIfam" id="TIGR01575">
    <property type="entry name" value="rimI"/>
    <property type="match status" value="1"/>
</dbReference>
<sequence length="148" mass="17082">MNVVVREIRKNDIDEVMEIERMCFSVPWSKEAFLLEITKNKCAHYAVAEIDNRVVGYGGFWVVVDEGHITNIAVHPDFRFLGVGSAIMEEMLNIAKKKAVTSMTLEVRESNIAAQALYKKFGFRPVGRRRGYYQDNKEDAIIMWKYDV</sequence>
<dbReference type="Proteomes" id="UP000671913">
    <property type="component" value="Chromosome"/>
</dbReference>
<organism evidence="7 8">
    <name type="scientific">Aceticella autotrophica</name>
    <dbReference type="NCBI Taxonomy" id="2755338"/>
    <lineage>
        <taxon>Bacteria</taxon>
        <taxon>Bacillati</taxon>
        <taxon>Bacillota</taxon>
        <taxon>Clostridia</taxon>
        <taxon>Thermoanaerobacterales</taxon>
        <taxon>Thermoanaerobacteraceae</taxon>
        <taxon>Aceticella</taxon>
    </lineage>
</organism>
<comment type="similarity">
    <text evidence="1 5">Belongs to the acetyltransferase family. RimI subfamily.</text>
</comment>
<keyword evidence="7" id="KW-0689">Ribosomal protein</keyword>
<proteinExistence type="inferred from homology"/>
<evidence type="ECO:0000256" key="4">
    <source>
        <dbReference type="ARBA" id="ARBA00023315"/>
    </source>
</evidence>
<gene>
    <name evidence="7" type="primary">rimI</name>
    <name evidence="7" type="ORF">ACETAC_08995</name>
</gene>
<dbReference type="GO" id="GO:0005737">
    <property type="term" value="C:cytoplasm"/>
    <property type="evidence" value="ECO:0007669"/>
    <property type="project" value="UniProtKB-SubCell"/>
</dbReference>
<dbReference type="AlphaFoldDB" id="A0A975AV32"/>
<keyword evidence="8" id="KW-1185">Reference proteome</keyword>
<keyword evidence="7" id="KW-0687">Ribonucleoprotein</keyword>
<keyword evidence="4" id="KW-0012">Acyltransferase</keyword>
<evidence type="ECO:0000313" key="7">
    <source>
        <dbReference type="EMBL" id="QSZ26992.1"/>
    </source>
</evidence>
<keyword evidence="3" id="KW-0808">Transferase</keyword>
<dbReference type="PANTHER" id="PTHR43420:SF44">
    <property type="entry name" value="ACETYLTRANSFERASE YPEA"/>
    <property type="match status" value="1"/>
</dbReference>
<evidence type="ECO:0000256" key="3">
    <source>
        <dbReference type="ARBA" id="ARBA00022679"/>
    </source>
</evidence>
<evidence type="ECO:0000259" key="6">
    <source>
        <dbReference type="PROSITE" id="PS51186"/>
    </source>
</evidence>
<evidence type="ECO:0000256" key="2">
    <source>
        <dbReference type="ARBA" id="ARBA00022490"/>
    </source>
</evidence>
<name>A0A975AV32_9THEO</name>
<dbReference type="PANTHER" id="PTHR43420">
    <property type="entry name" value="ACETYLTRANSFERASE"/>
    <property type="match status" value="1"/>
</dbReference>
<evidence type="ECO:0000256" key="1">
    <source>
        <dbReference type="ARBA" id="ARBA00005395"/>
    </source>
</evidence>
<comment type="function">
    <text evidence="5">Acetylates the N-terminal alanine of ribosomal protein bS18.</text>
</comment>
<dbReference type="InterPro" id="IPR050680">
    <property type="entry name" value="YpeA/RimI_acetyltransf"/>
</dbReference>
<dbReference type="EC" id="2.3.1.266" evidence="5"/>
<comment type="subcellular location">
    <subcellularLocation>
        <location evidence="5">Cytoplasm</location>
    </subcellularLocation>
</comment>
<dbReference type="Pfam" id="PF00583">
    <property type="entry name" value="Acetyltransf_1"/>
    <property type="match status" value="1"/>
</dbReference>
<dbReference type="RefSeq" id="WP_284679684.1">
    <property type="nucleotide sequence ID" value="NZ_CP060096.1"/>
</dbReference>
<keyword evidence="2 5" id="KW-0963">Cytoplasm</keyword>
<dbReference type="KEGG" id="aaut:ACETAC_08995"/>
<feature type="domain" description="N-acetyltransferase" evidence="6">
    <location>
        <begin position="3"/>
        <end position="148"/>
    </location>
</feature>
<dbReference type="Gene3D" id="3.40.630.30">
    <property type="match status" value="1"/>
</dbReference>
<dbReference type="InterPro" id="IPR016181">
    <property type="entry name" value="Acyl_CoA_acyltransferase"/>
</dbReference>
<dbReference type="CDD" id="cd04301">
    <property type="entry name" value="NAT_SF"/>
    <property type="match status" value="1"/>
</dbReference>
<dbReference type="SUPFAM" id="SSF55729">
    <property type="entry name" value="Acyl-CoA N-acyltransferases (Nat)"/>
    <property type="match status" value="1"/>
</dbReference>
<evidence type="ECO:0000256" key="5">
    <source>
        <dbReference type="RuleBase" id="RU363094"/>
    </source>
</evidence>
<dbReference type="InterPro" id="IPR000182">
    <property type="entry name" value="GNAT_dom"/>
</dbReference>
<dbReference type="PROSITE" id="PS51186">
    <property type="entry name" value="GNAT"/>
    <property type="match status" value="1"/>
</dbReference>
<dbReference type="EMBL" id="CP060096">
    <property type="protein sequence ID" value="QSZ26992.1"/>
    <property type="molecule type" value="Genomic_DNA"/>
</dbReference>
<dbReference type="InterPro" id="IPR006464">
    <property type="entry name" value="AcTrfase_RimI/Ard1"/>
</dbReference>
<reference evidence="7" key="1">
    <citation type="submission" date="2020-08" db="EMBL/GenBank/DDBJ databases">
        <title>Genomic insights into the carbon and energy metabolism of the first obligate autotrophic acetogenic bacterium Aceticella autotrophica gen. nov., sp. nov.</title>
        <authorList>
            <person name="Toshchakov S.V."/>
            <person name="Elcheninov A.G."/>
            <person name="Kublanov I.V."/>
            <person name="Frolov E.N."/>
            <person name="Lebedinsky A.V."/>
        </authorList>
    </citation>
    <scope>NUCLEOTIDE SEQUENCE</scope>
    <source>
        <strain evidence="7">3443-3Ac</strain>
    </source>
</reference>
<protein>
    <recommendedName>
        <fullName evidence="5">[Ribosomal protein bS18]-alanine N-acetyltransferase</fullName>
        <ecNumber evidence="5">2.3.1.266</ecNumber>
    </recommendedName>
</protein>
<accession>A0A975AV32</accession>
<dbReference type="GO" id="GO:0008999">
    <property type="term" value="F:protein-N-terminal-alanine acetyltransferase activity"/>
    <property type="evidence" value="ECO:0007669"/>
    <property type="project" value="UniProtKB-EC"/>
</dbReference>
<dbReference type="GO" id="GO:0005840">
    <property type="term" value="C:ribosome"/>
    <property type="evidence" value="ECO:0007669"/>
    <property type="project" value="UniProtKB-KW"/>
</dbReference>
<comment type="catalytic activity">
    <reaction evidence="5">
        <text>N-terminal L-alanyl-[ribosomal protein bS18] + acetyl-CoA = N-terminal N(alpha)-acetyl-L-alanyl-[ribosomal protein bS18] + CoA + H(+)</text>
        <dbReference type="Rhea" id="RHEA:43756"/>
        <dbReference type="Rhea" id="RHEA-COMP:10676"/>
        <dbReference type="Rhea" id="RHEA-COMP:10677"/>
        <dbReference type="ChEBI" id="CHEBI:15378"/>
        <dbReference type="ChEBI" id="CHEBI:57287"/>
        <dbReference type="ChEBI" id="CHEBI:57288"/>
        <dbReference type="ChEBI" id="CHEBI:64718"/>
        <dbReference type="ChEBI" id="CHEBI:83683"/>
        <dbReference type="EC" id="2.3.1.266"/>
    </reaction>
</comment>